<organism evidence="1 2">
    <name type="scientific">Artemia franciscana</name>
    <name type="common">Brine shrimp</name>
    <name type="synonym">Artemia sanfranciscana</name>
    <dbReference type="NCBI Taxonomy" id="6661"/>
    <lineage>
        <taxon>Eukaryota</taxon>
        <taxon>Metazoa</taxon>
        <taxon>Ecdysozoa</taxon>
        <taxon>Arthropoda</taxon>
        <taxon>Crustacea</taxon>
        <taxon>Branchiopoda</taxon>
        <taxon>Anostraca</taxon>
        <taxon>Artemiidae</taxon>
        <taxon>Artemia</taxon>
    </lineage>
</organism>
<name>A0AA88L5J7_ARTSF</name>
<dbReference type="AlphaFoldDB" id="A0AA88L5J7"/>
<evidence type="ECO:0000313" key="1">
    <source>
        <dbReference type="EMBL" id="KAK2717687.1"/>
    </source>
</evidence>
<proteinExistence type="predicted"/>
<sequence>MCDFNNEDQKENGRKFKMFALYKRIFYGSFNLDFAAPVKESCGTCEKFVIREKSALTDSDKEQARSEKAAHESFLRNACHSKRSDIEAATDSEGRKEVECFDLQQCLPTPALKTKLVFFFFL</sequence>
<reference evidence="1" key="1">
    <citation type="submission" date="2023-07" db="EMBL/GenBank/DDBJ databases">
        <title>Chromosome-level genome assembly of Artemia franciscana.</title>
        <authorList>
            <person name="Jo E."/>
        </authorList>
    </citation>
    <scope>NUCLEOTIDE SEQUENCE</scope>
    <source>
        <tissue evidence="1">Whole body</tissue>
    </source>
</reference>
<gene>
    <name evidence="1" type="ORF">QYM36_006458</name>
</gene>
<protein>
    <submittedName>
        <fullName evidence="1">Uncharacterized protein</fullName>
    </submittedName>
</protein>
<comment type="caution">
    <text evidence="1">The sequence shown here is derived from an EMBL/GenBank/DDBJ whole genome shotgun (WGS) entry which is preliminary data.</text>
</comment>
<dbReference type="Proteomes" id="UP001187531">
    <property type="component" value="Unassembled WGS sequence"/>
</dbReference>
<accession>A0AA88L5J7</accession>
<dbReference type="EMBL" id="JAVRJZ010000010">
    <property type="protein sequence ID" value="KAK2717687.1"/>
    <property type="molecule type" value="Genomic_DNA"/>
</dbReference>
<keyword evidence="2" id="KW-1185">Reference proteome</keyword>
<evidence type="ECO:0000313" key="2">
    <source>
        <dbReference type="Proteomes" id="UP001187531"/>
    </source>
</evidence>